<feature type="compositionally biased region" description="Low complexity" evidence="1">
    <location>
        <begin position="82"/>
        <end position="92"/>
    </location>
</feature>
<dbReference type="Proteomes" id="UP001189429">
    <property type="component" value="Unassembled WGS sequence"/>
</dbReference>
<feature type="non-terminal residue" evidence="2">
    <location>
        <position position="140"/>
    </location>
</feature>
<evidence type="ECO:0000313" key="2">
    <source>
        <dbReference type="EMBL" id="CAK0822471.1"/>
    </source>
</evidence>
<feature type="compositionally biased region" description="Basic residues" evidence="1">
    <location>
        <begin position="130"/>
        <end position="140"/>
    </location>
</feature>
<feature type="region of interest" description="Disordered" evidence="1">
    <location>
        <begin position="82"/>
        <end position="140"/>
    </location>
</feature>
<organism evidence="2 3">
    <name type="scientific">Prorocentrum cordatum</name>
    <dbReference type="NCBI Taxonomy" id="2364126"/>
    <lineage>
        <taxon>Eukaryota</taxon>
        <taxon>Sar</taxon>
        <taxon>Alveolata</taxon>
        <taxon>Dinophyceae</taxon>
        <taxon>Prorocentrales</taxon>
        <taxon>Prorocentraceae</taxon>
        <taxon>Prorocentrum</taxon>
    </lineage>
</organism>
<reference evidence="2" key="1">
    <citation type="submission" date="2023-10" db="EMBL/GenBank/DDBJ databases">
        <authorList>
            <person name="Chen Y."/>
            <person name="Shah S."/>
            <person name="Dougan E. K."/>
            <person name="Thang M."/>
            <person name="Chan C."/>
        </authorList>
    </citation>
    <scope>NUCLEOTIDE SEQUENCE [LARGE SCALE GENOMIC DNA]</scope>
</reference>
<evidence type="ECO:0000313" key="3">
    <source>
        <dbReference type="Proteomes" id="UP001189429"/>
    </source>
</evidence>
<gene>
    <name evidence="2" type="ORF">PCOR1329_LOCUS23502</name>
</gene>
<keyword evidence="3" id="KW-1185">Reference proteome</keyword>
<name>A0ABN9RZ80_9DINO</name>
<feature type="region of interest" description="Disordered" evidence="1">
    <location>
        <begin position="1"/>
        <end position="51"/>
    </location>
</feature>
<proteinExistence type="predicted"/>
<accession>A0ABN9RZ80</accession>
<dbReference type="EMBL" id="CAUYUJ010007969">
    <property type="protein sequence ID" value="CAK0822471.1"/>
    <property type="molecule type" value="Genomic_DNA"/>
</dbReference>
<feature type="compositionally biased region" description="Low complexity" evidence="1">
    <location>
        <begin position="116"/>
        <end position="129"/>
    </location>
</feature>
<sequence length="140" mass="14414">MSARQTEVLGSPVGRTASMTPSALQGVSPFFPEGAGGVERRPSGPLQPGQAQPQIVMCHFGDPGQPFQLHRLDDATPASAIRPGAGRAPGAATSVPSAAGRVPARQTRGAARGIWGPRPAAWPAAAPRLGGRRQAARKER</sequence>
<evidence type="ECO:0000256" key="1">
    <source>
        <dbReference type="SAM" id="MobiDB-lite"/>
    </source>
</evidence>
<protein>
    <submittedName>
        <fullName evidence="2">Uncharacterized protein</fullName>
    </submittedName>
</protein>
<comment type="caution">
    <text evidence="2">The sequence shown here is derived from an EMBL/GenBank/DDBJ whole genome shotgun (WGS) entry which is preliminary data.</text>
</comment>